<dbReference type="HOGENOM" id="CLU_2960935_0_0_1"/>
<dbReference type="EMBL" id="KL142402">
    <property type="protein sequence ID" value="KDR69451.1"/>
    <property type="molecule type" value="Genomic_DNA"/>
</dbReference>
<evidence type="ECO:0000313" key="2">
    <source>
        <dbReference type="Proteomes" id="UP000027222"/>
    </source>
</evidence>
<protein>
    <submittedName>
        <fullName evidence="1">Uncharacterized protein</fullName>
    </submittedName>
</protein>
<evidence type="ECO:0000313" key="1">
    <source>
        <dbReference type="EMBL" id="KDR69451.1"/>
    </source>
</evidence>
<dbReference type="OrthoDB" id="3237746at2759"/>
<accession>A0A067SEZ8</accession>
<gene>
    <name evidence="1" type="ORF">GALMADRAFT_255941</name>
</gene>
<keyword evidence="2" id="KW-1185">Reference proteome</keyword>
<organism evidence="1 2">
    <name type="scientific">Galerina marginata (strain CBS 339.88)</name>
    <dbReference type="NCBI Taxonomy" id="685588"/>
    <lineage>
        <taxon>Eukaryota</taxon>
        <taxon>Fungi</taxon>
        <taxon>Dikarya</taxon>
        <taxon>Basidiomycota</taxon>
        <taxon>Agaricomycotina</taxon>
        <taxon>Agaricomycetes</taxon>
        <taxon>Agaricomycetidae</taxon>
        <taxon>Agaricales</taxon>
        <taxon>Agaricineae</taxon>
        <taxon>Strophariaceae</taxon>
        <taxon>Galerina</taxon>
    </lineage>
</organism>
<dbReference type="Proteomes" id="UP000027222">
    <property type="component" value="Unassembled WGS sequence"/>
</dbReference>
<sequence>MAFAEQQYFDGYAQTENHSDRRKAVFDKRVKARPPREVIFRAGDLVQVEILCTTTNRQP</sequence>
<name>A0A067SEZ8_GALM3</name>
<proteinExistence type="predicted"/>
<reference evidence="2" key="1">
    <citation type="journal article" date="2014" name="Proc. Natl. Acad. Sci. U.S.A.">
        <title>Extensive sampling of basidiomycete genomes demonstrates inadequacy of the white-rot/brown-rot paradigm for wood decay fungi.</title>
        <authorList>
            <person name="Riley R."/>
            <person name="Salamov A.A."/>
            <person name="Brown D.W."/>
            <person name="Nagy L.G."/>
            <person name="Floudas D."/>
            <person name="Held B.W."/>
            <person name="Levasseur A."/>
            <person name="Lombard V."/>
            <person name="Morin E."/>
            <person name="Otillar R."/>
            <person name="Lindquist E.A."/>
            <person name="Sun H."/>
            <person name="LaButti K.M."/>
            <person name="Schmutz J."/>
            <person name="Jabbour D."/>
            <person name="Luo H."/>
            <person name="Baker S.E."/>
            <person name="Pisabarro A.G."/>
            <person name="Walton J.D."/>
            <person name="Blanchette R.A."/>
            <person name="Henrissat B."/>
            <person name="Martin F."/>
            <person name="Cullen D."/>
            <person name="Hibbett D.S."/>
            <person name="Grigoriev I.V."/>
        </authorList>
    </citation>
    <scope>NUCLEOTIDE SEQUENCE [LARGE SCALE GENOMIC DNA]</scope>
    <source>
        <strain evidence="2">CBS 339.88</strain>
    </source>
</reference>
<dbReference type="AlphaFoldDB" id="A0A067SEZ8"/>